<proteinExistence type="predicted"/>
<name>A0ABV5SQW9_9MICO</name>
<comment type="caution">
    <text evidence="2">The sequence shown here is derived from an EMBL/GenBank/DDBJ whole genome shotgun (WGS) entry which is preliminary data.</text>
</comment>
<dbReference type="InterPro" id="IPR026004">
    <property type="entry name" value="Septum_form"/>
</dbReference>
<evidence type="ECO:0000313" key="2">
    <source>
        <dbReference type="EMBL" id="MFB9642126.1"/>
    </source>
</evidence>
<feature type="domain" description="Septum formation-related" evidence="1">
    <location>
        <begin position="65"/>
        <end position="162"/>
    </location>
</feature>
<dbReference type="Proteomes" id="UP001589667">
    <property type="component" value="Unassembled WGS sequence"/>
</dbReference>
<dbReference type="RefSeq" id="WP_170296208.1">
    <property type="nucleotide sequence ID" value="NZ_BAAANI010000007.1"/>
</dbReference>
<accession>A0ABV5SQW9</accession>
<gene>
    <name evidence="2" type="ORF">ACFFQV_07465</name>
</gene>
<organism evidence="2 3">
    <name type="scientific">Agromyces lapidis</name>
    <dbReference type="NCBI Taxonomy" id="279574"/>
    <lineage>
        <taxon>Bacteria</taxon>
        <taxon>Bacillati</taxon>
        <taxon>Actinomycetota</taxon>
        <taxon>Actinomycetes</taxon>
        <taxon>Micrococcales</taxon>
        <taxon>Microbacteriaceae</taxon>
        <taxon>Agromyces</taxon>
    </lineage>
</organism>
<protein>
    <submittedName>
        <fullName evidence="2">Septum formation family protein</fullName>
    </submittedName>
</protein>
<dbReference type="EMBL" id="JBHMBL010000001">
    <property type="protein sequence ID" value="MFB9642126.1"/>
    <property type="molecule type" value="Genomic_DNA"/>
</dbReference>
<keyword evidence="3" id="KW-1185">Reference proteome</keyword>
<reference evidence="2 3" key="1">
    <citation type="submission" date="2024-09" db="EMBL/GenBank/DDBJ databases">
        <authorList>
            <person name="Sun Q."/>
            <person name="Mori K."/>
        </authorList>
    </citation>
    <scope>NUCLEOTIDE SEQUENCE [LARGE SCALE GENOMIC DNA]</scope>
    <source>
        <strain evidence="2 3">JCM 14321</strain>
    </source>
</reference>
<dbReference type="Pfam" id="PF13845">
    <property type="entry name" value="Septum_form"/>
    <property type="match status" value="1"/>
</dbReference>
<sequence length="174" mass="18758">MNSSARRALTRIAVAVTAIAVAVPLTGCSIVRDVLGAPAPQPERDETTQEIVEEGDADIFAIRVGDCLNEATAETVSEVPVVPCDTAHDEEVFYDFTLTGTEYPGDDAVQTQADEGCYAQFGEFVGLAYEESTLEFYAYRPTEEGWTQLDDRVVSCMIYDPAGQTTGTLEGAAR</sequence>
<evidence type="ECO:0000313" key="3">
    <source>
        <dbReference type="Proteomes" id="UP001589667"/>
    </source>
</evidence>
<evidence type="ECO:0000259" key="1">
    <source>
        <dbReference type="Pfam" id="PF13845"/>
    </source>
</evidence>